<dbReference type="AlphaFoldDB" id="A0A2V4VBR3"/>
<evidence type="ECO:0000313" key="4">
    <source>
        <dbReference type="Proteomes" id="UP000509327"/>
    </source>
</evidence>
<name>A0A2V4VBR3_PAEBA</name>
<dbReference type="EMBL" id="QJSW01000005">
    <property type="protein sequence ID" value="PYE49837.1"/>
    <property type="molecule type" value="Genomic_DNA"/>
</dbReference>
<dbReference type="EMBL" id="CP054614">
    <property type="protein sequence ID" value="QKS56488.1"/>
    <property type="molecule type" value="Genomic_DNA"/>
</dbReference>
<accession>A0A2V4VBR3</accession>
<protein>
    <submittedName>
        <fullName evidence="1">Uncharacterized protein</fullName>
    </submittedName>
</protein>
<proteinExistence type="predicted"/>
<evidence type="ECO:0000313" key="1">
    <source>
        <dbReference type="EMBL" id="PYE49837.1"/>
    </source>
</evidence>
<sequence>MPKFVTGDQIHFYEGPRKIVELSVEEVHNESYNWFYHLEPGDEIFGKIRPKRTVDSITMVKDGHSEDRKSYLGGIYHVHLRS</sequence>
<keyword evidence="4" id="KW-1185">Reference proteome</keyword>
<gene>
    <name evidence="1" type="ORF">DFQ00_105341</name>
    <name evidence="2" type="ORF">HUB98_09140</name>
</gene>
<evidence type="ECO:0000313" key="3">
    <source>
        <dbReference type="Proteomes" id="UP000247790"/>
    </source>
</evidence>
<evidence type="ECO:0000313" key="2">
    <source>
        <dbReference type="EMBL" id="QKS56488.1"/>
    </source>
</evidence>
<reference evidence="1 3" key="1">
    <citation type="submission" date="2018-06" db="EMBL/GenBank/DDBJ databases">
        <title>Genomic Encyclopedia of Type Strains, Phase III (KMG-III): the genomes of soil and plant-associated and newly described type strains.</title>
        <authorList>
            <person name="Whitman W."/>
        </authorList>
    </citation>
    <scope>NUCLEOTIDE SEQUENCE [LARGE SCALE GENOMIC DNA]</scope>
    <source>
        <strain evidence="1 3">CECT 7022</strain>
    </source>
</reference>
<dbReference type="RefSeq" id="WP_110896507.1">
    <property type="nucleotide sequence ID" value="NZ_CP054614.1"/>
</dbReference>
<dbReference type="Proteomes" id="UP000247790">
    <property type="component" value="Unassembled WGS sequence"/>
</dbReference>
<reference evidence="2 4" key="2">
    <citation type="submission" date="2020-06" db="EMBL/GenBank/DDBJ databases">
        <title>Complete genome of Paenibacillus barcinonensis KACC11450.</title>
        <authorList>
            <person name="Kim M."/>
            <person name="Park Y.-J."/>
            <person name="Shin J.-H."/>
        </authorList>
    </citation>
    <scope>NUCLEOTIDE SEQUENCE [LARGE SCALE GENOMIC DNA]</scope>
    <source>
        <strain evidence="2 4">KACC11450</strain>
    </source>
</reference>
<dbReference type="Proteomes" id="UP000509327">
    <property type="component" value="Chromosome"/>
</dbReference>
<organism evidence="1 3">
    <name type="scientific">Paenibacillus barcinonensis</name>
    <dbReference type="NCBI Taxonomy" id="198119"/>
    <lineage>
        <taxon>Bacteria</taxon>
        <taxon>Bacillati</taxon>
        <taxon>Bacillota</taxon>
        <taxon>Bacilli</taxon>
        <taxon>Bacillales</taxon>
        <taxon>Paenibacillaceae</taxon>
        <taxon>Paenibacillus</taxon>
    </lineage>
</organism>